<protein>
    <submittedName>
        <fullName evidence="1">Uncharacterized protein</fullName>
    </submittedName>
</protein>
<gene>
    <name evidence="1" type="ORF">RSSM_04115</name>
</gene>
<dbReference type="RefSeq" id="WP_008682236.1">
    <property type="nucleotide sequence ID" value="NZ_ANOH01000278.1"/>
</dbReference>
<comment type="caution">
    <text evidence="1">The sequence shown here is derived from an EMBL/GenBank/DDBJ whole genome shotgun (WGS) entry which is preliminary data.</text>
</comment>
<proteinExistence type="predicted"/>
<evidence type="ECO:0000313" key="2">
    <source>
        <dbReference type="Proteomes" id="UP000011885"/>
    </source>
</evidence>
<dbReference type="Proteomes" id="UP000011885">
    <property type="component" value="Unassembled WGS sequence"/>
</dbReference>
<name>M5TZE8_9BACT</name>
<dbReference type="OrthoDB" id="280107at2"/>
<organism evidence="1 2">
    <name type="scientific">Rhodopirellula sallentina SM41</name>
    <dbReference type="NCBI Taxonomy" id="1263870"/>
    <lineage>
        <taxon>Bacteria</taxon>
        <taxon>Pseudomonadati</taxon>
        <taxon>Planctomycetota</taxon>
        <taxon>Planctomycetia</taxon>
        <taxon>Pirellulales</taxon>
        <taxon>Pirellulaceae</taxon>
        <taxon>Rhodopirellula</taxon>
    </lineage>
</organism>
<dbReference type="AlphaFoldDB" id="M5TZE8"/>
<accession>M5TZE8</accession>
<dbReference type="EMBL" id="ANOH01000278">
    <property type="protein sequence ID" value="EMI54404.1"/>
    <property type="molecule type" value="Genomic_DNA"/>
</dbReference>
<evidence type="ECO:0000313" key="1">
    <source>
        <dbReference type="EMBL" id="EMI54404.1"/>
    </source>
</evidence>
<sequence length="93" mass="10596">MTLYDQWIEHGFEVEHTPGVSRSLIRVETNGDHFLLTDSGGYDIPNDDGPFRIMQLSRTGMLIDGPTNFHNRLALAAWLRRRSSIAIPTDPRM</sequence>
<keyword evidence="2" id="KW-1185">Reference proteome</keyword>
<reference evidence="1 2" key="1">
    <citation type="journal article" date="2013" name="Mar. Genomics">
        <title>Expression of sulfatases in Rhodopirellula baltica and the diversity of sulfatases in the genus Rhodopirellula.</title>
        <authorList>
            <person name="Wegner C.E."/>
            <person name="Richter-Heitmann T."/>
            <person name="Klindworth A."/>
            <person name="Klockow C."/>
            <person name="Richter M."/>
            <person name="Achstetter T."/>
            <person name="Glockner F.O."/>
            <person name="Harder J."/>
        </authorList>
    </citation>
    <scope>NUCLEOTIDE SEQUENCE [LARGE SCALE GENOMIC DNA]</scope>
    <source>
        <strain evidence="1 2">SM41</strain>
    </source>
</reference>
<dbReference type="PATRIC" id="fig|1263870.3.peg.4357"/>